<proteinExistence type="predicted"/>
<evidence type="ECO:0000313" key="2">
    <source>
        <dbReference type="Proteomes" id="UP000814128"/>
    </source>
</evidence>
<protein>
    <submittedName>
        <fullName evidence="1">Uncharacterized protein</fullName>
    </submittedName>
</protein>
<dbReference type="Proteomes" id="UP000814128">
    <property type="component" value="Unassembled WGS sequence"/>
</dbReference>
<organism evidence="1 2">
    <name type="scientific">Vararia minispora EC-137</name>
    <dbReference type="NCBI Taxonomy" id="1314806"/>
    <lineage>
        <taxon>Eukaryota</taxon>
        <taxon>Fungi</taxon>
        <taxon>Dikarya</taxon>
        <taxon>Basidiomycota</taxon>
        <taxon>Agaricomycotina</taxon>
        <taxon>Agaricomycetes</taxon>
        <taxon>Russulales</taxon>
        <taxon>Lachnocladiaceae</taxon>
        <taxon>Vararia</taxon>
    </lineage>
</organism>
<keyword evidence="2" id="KW-1185">Reference proteome</keyword>
<reference evidence="1" key="1">
    <citation type="submission" date="2021-02" db="EMBL/GenBank/DDBJ databases">
        <authorList>
            <consortium name="DOE Joint Genome Institute"/>
            <person name="Ahrendt S."/>
            <person name="Looney B.P."/>
            <person name="Miyauchi S."/>
            <person name="Morin E."/>
            <person name="Drula E."/>
            <person name="Courty P.E."/>
            <person name="Chicoki N."/>
            <person name="Fauchery L."/>
            <person name="Kohler A."/>
            <person name="Kuo A."/>
            <person name="Labutti K."/>
            <person name="Pangilinan J."/>
            <person name="Lipzen A."/>
            <person name="Riley R."/>
            <person name="Andreopoulos W."/>
            <person name="He G."/>
            <person name="Johnson J."/>
            <person name="Barry K.W."/>
            <person name="Grigoriev I.V."/>
            <person name="Nagy L."/>
            <person name="Hibbett D."/>
            <person name="Henrissat B."/>
            <person name="Matheny P.B."/>
            <person name="Labbe J."/>
            <person name="Martin F."/>
        </authorList>
    </citation>
    <scope>NUCLEOTIDE SEQUENCE</scope>
    <source>
        <strain evidence="1">EC-137</strain>
    </source>
</reference>
<dbReference type="EMBL" id="MU273552">
    <property type="protein sequence ID" value="KAI0032251.1"/>
    <property type="molecule type" value="Genomic_DNA"/>
</dbReference>
<gene>
    <name evidence="1" type="ORF">K488DRAFT_86052</name>
</gene>
<reference evidence="1" key="2">
    <citation type="journal article" date="2022" name="New Phytol.">
        <title>Evolutionary transition to the ectomycorrhizal habit in the genomes of a hyperdiverse lineage of mushroom-forming fungi.</title>
        <authorList>
            <person name="Looney B."/>
            <person name="Miyauchi S."/>
            <person name="Morin E."/>
            <person name="Drula E."/>
            <person name="Courty P.E."/>
            <person name="Kohler A."/>
            <person name="Kuo A."/>
            <person name="LaButti K."/>
            <person name="Pangilinan J."/>
            <person name="Lipzen A."/>
            <person name="Riley R."/>
            <person name="Andreopoulos W."/>
            <person name="He G."/>
            <person name="Johnson J."/>
            <person name="Nolan M."/>
            <person name="Tritt A."/>
            <person name="Barry K.W."/>
            <person name="Grigoriev I.V."/>
            <person name="Nagy L.G."/>
            <person name="Hibbett D."/>
            <person name="Henrissat B."/>
            <person name="Matheny P.B."/>
            <person name="Labbe J."/>
            <person name="Martin F.M."/>
        </authorList>
    </citation>
    <scope>NUCLEOTIDE SEQUENCE</scope>
    <source>
        <strain evidence="1">EC-137</strain>
    </source>
</reference>
<comment type="caution">
    <text evidence="1">The sequence shown here is derived from an EMBL/GenBank/DDBJ whole genome shotgun (WGS) entry which is preliminary data.</text>
</comment>
<name>A0ACB8QLK5_9AGAM</name>
<sequence length="458" mass="49171">MPGLSSGTSARSPTPIHSDLSLKYLPATPSLVNTVALDRASPTLSRPASPPFSPRESSVTPVSHSISENFNMPVGHVFLSPHWQRQLYSPSLANAPGLPDVPATSTSLTSSLYSTSRTKGIFSNLPFAGTRSPGPPDHLEHRSPSPLFSQVNSDAPAIDYGDWPAVPASSNWPKPDSNAFIDDYEAYGQLQKPGQDIFAFSSPHLQPVETPVLEASHPLLPEESHLASPNDTVLSLSFSPVNRFITPVHTPGSLSAAVPSPLPDELEDSSSSYFNSSFILSYPNVDVSELDFRWTRGPAFLAGAPGSASAPLNGQGTRRLAELSVPNLNPTRTRGDRSTLPSATCGQPLRITRGSPRVAGDEIQSEESADWEVPEAVVRLTPPLHATPEPPELPSNHSFAPAPGIYISPLRNYEGGSSIDSAEKVNNDERIDDPVEDYSISQVSDQDSVESWTSREYL</sequence>
<accession>A0ACB8QLK5</accession>
<evidence type="ECO:0000313" key="1">
    <source>
        <dbReference type="EMBL" id="KAI0032251.1"/>
    </source>
</evidence>